<proteinExistence type="predicted"/>
<protein>
    <recommendedName>
        <fullName evidence="5">Acyltransferase</fullName>
    </recommendedName>
</protein>
<evidence type="ECO:0008006" key="5">
    <source>
        <dbReference type="Google" id="ProtNLM"/>
    </source>
</evidence>
<feature type="transmembrane region" description="Helical" evidence="2">
    <location>
        <begin position="204"/>
        <end position="233"/>
    </location>
</feature>
<dbReference type="AlphaFoldDB" id="A0A117IMF0"/>
<evidence type="ECO:0000256" key="1">
    <source>
        <dbReference type="SAM" id="MobiDB-lite"/>
    </source>
</evidence>
<keyword evidence="2" id="KW-0812">Transmembrane</keyword>
<sequence>MPATIDRGGVRIANILGALPALAPVTWAVQVMPLFFLAGGAAGAYGWCAANRRDQAPTWGGWLMVRAQRLCRPLFCYLGMWAVALLTLRLTVGGADADRIGREVVALLWFLGVYLIVPALVPAMTRLRTAAAPMVLVVAFCGQLILAATGRYEVALVVTGIERVSNVSPPTLVLALQCTWMSCAFVVAAPAVRRLAERPWTGRAVLLVLAKSGLGGAVGWTALGVFLATAAAARITAGSPTRPAATHPSAGDEAVGAIR</sequence>
<dbReference type="STRING" id="1797.RMCT_2143"/>
<evidence type="ECO:0000256" key="2">
    <source>
        <dbReference type="SAM" id="Phobius"/>
    </source>
</evidence>
<evidence type="ECO:0000313" key="3">
    <source>
        <dbReference type="EMBL" id="GAT15173.1"/>
    </source>
</evidence>
<keyword evidence="2" id="KW-0472">Membrane</keyword>
<feature type="transmembrane region" description="Helical" evidence="2">
    <location>
        <begin position="70"/>
        <end position="92"/>
    </location>
</feature>
<reference evidence="4" key="2">
    <citation type="submission" date="2016-02" db="EMBL/GenBank/DDBJ databases">
        <title>Draft genome sequence of five rapidly growing Mycobacterium species.</title>
        <authorList>
            <person name="Katahira K."/>
            <person name="Gotou Y."/>
            <person name="Iida K."/>
            <person name="Ogura Y."/>
            <person name="Hayashi T."/>
        </authorList>
    </citation>
    <scope>NUCLEOTIDE SEQUENCE [LARGE SCALE GENOMIC DNA]</scope>
    <source>
        <strain evidence="4">JCM6362</strain>
    </source>
</reference>
<reference evidence="3 4" key="1">
    <citation type="journal article" date="2016" name="Genome Announc.">
        <title>Draft Genome Sequences of Five Rapidly Growing Mycobacterium Species, M. thermoresistibile, M. fortuitum subsp. acetamidolyticum, M. canariasense, M. brisbanense, and M. novocastrense.</title>
        <authorList>
            <person name="Katahira K."/>
            <person name="Ogura Y."/>
            <person name="Gotoh Y."/>
            <person name="Hayashi T."/>
        </authorList>
    </citation>
    <scope>NUCLEOTIDE SEQUENCE [LARGE SCALE GENOMIC DNA]</scope>
    <source>
        <strain evidence="3 4">JCM6362</strain>
    </source>
</reference>
<feature type="transmembrane region" description="Helical" evidence="2">
    <location>
        <begin position="27"/>
        <end position="49"/>
    </location>
</feature>
<feature type="transmembrane region" description="Helical" evidence="2">
    <location>
        <begin position="172"/>
        <end position="192"/>
    </location>
</feature>
<accession>A0A117IMF0</accession>
<feature type="region of interest" description="Disordered" evidence="1">
    <location>
        <begin position="239"/>
        <end position="259"/>
    </location>
</feature>
<gene>
    <name evidence="3" type="ORF">RMCT_2143</name>
</gene>
<dbReference type="Proteomes" id="UP000069654">
    <property type="component" value="Unassembled WGS sequence"/>
</dbReference>
<feature type="transmembrane region" description="Helical" evidence="2">
    <location>
        <begin position="130"/>
        <end position="152"/>
    </location>
</feature>
<comment type="caution">
    <text evidence="3">The sequence shown here is derived from an EMBL/GenBank/DDBJ whole genome shotgun (WGS) entry which is preliminary data.</text>
</comment>
<name>A0A117IMF0_MYCTH</name>
<evidence type="ECO:0000313" key="4">
    <source>
        <dbReference type="Proteomes" id="UP000069654"/>
    </source>
</evidence>
<organism evidence="3 4">
    <name type="scientific">Mycolicibacterium thermoresistibile</name>
    <name type="common">Mycobacterium thermoresistibile</name>
    <dbReference type="NCBI Taxonomy" id="1797"/>
    <lineage>
        <taxon>Bacteria</taxon>
        <taxon>Bacillati</taxon>
        <taxon>Actinomycetota</taxon>
        <taxon>Actinomycetes</taxon>
        <taxon>Mycobacteriales</taxon>
        <taxon>Mycobacteriaceae</taxon>
        <taxon>Mycolicibacterium</taxon>
    </lineage>
</organism>
<dbReference type="EMBL" id="BCTB01000013">
    <property type="protein sequence ID" value="GAT15173.1"/>
    <property type="molecule type" value="Genomic_DNA"/>
</dbReference>
<feature type="transmembrane region" description="Helical" evidence="2">
    <location>
        <begin position="104"/>
        <end position="123"/>
    </location>
</feature>
<keyword evidence="2" id="KW-1133">Transmembrane helix</keyword>